<evidence type="ECO:0000259" key="1">
    <source>
        <dbReference type="Pfam" id="PF13280"/>
    </source>
</evidence>
<dbReference type="InterPro" id="IPR026881">
    <property type="entry name" value="WYL_dom"/>
</dbReference>
<proteinExistence type="predicted"/>
<dbReference type="Proteomes" id="UP000316092">
    <property type="component" value="Unassembled WGS sequence"/>
</dbReference>
<reference evidence="3 4" key="1">
    <citation type="submission" date="2019-07" db="EMBL/GenBank/DDBJ databases">
        <title>Deinococcus detaillus sp. nov., isolated from humus soil in Antarctica.</title>
        <authorList>
            <person name="Zhang K."/>
        </authorList>
    </citation>
    <scope>NUCLEOTIDE SEQUENCE [LARGE SCALE GENOMIC DNA]</scope>
    <source>
        <strain evidence="3 4">H1</strain>
    </source>
</reference>
<dbReference type="Pfam" id="PF25583">
    <property type="entry name" value="WCX"/>
    <property type="match status" value="1"/>
</dbReference>
<name>A0A553UPJ5_9DEIO</name>
<dbReference type="PANTHER" id="PTHR34580">
    <property type="match status" value="1"/>
</dbReference>
<organism evidence="3 4">
    <name type="scientific">Deinococcus detaillensis</name>
    <dbReference type="NCBI Taxonomy" id="2592048"/>
    <lineage>
        <taxon>Bacteria</taxon>
        <taxon>Thermotogati</taxon>
        <taxon>Deinococcota</taxon>
        <taxon>Deinococci</taxon>
        <taxon>Deinococcales</taxon>
        <taxon>Deinococcaceae</taxon>
        <taxon>Deinococcus</taxon>
    </lineage>
</organism>
<dbReference type="InterPro" id="IPR051534">
    <property type="entry name" value="CBASS_pafABC_assoc_protein"/>
</dbReference>
<dbReference type="Pfam" id="PF13280">
    <property type="entry name" value="WYL"/>
    <property type="match status" value="1"/>
</dbReference>
<keyword evidence="4" id="KW-1185">Reference proteome</keyword>
<feature type="domain" description="WCX" evidence="2">
    <location>
        <begin position="232"/>
        <end position="304"/>
    </location>
</feature>
<evidence type="ECO:0000259" key="2">
    <source>
        <dbReference type="Pfam" id="PF25583"/>
    </source>
</evidence>
<accession>A0A553UPJ5</accession>
<comment type="caution">
    <text evidence="3">The sequence shown here is derived from an EMBL/GenBank/DDBJ whole genome shotgun (WGS) entry which is preliminary data.</text>
</comment>
<sequence length="314" mass="35352">MSAPTTKAHRIRAVLDHLGRAEYSARDLTRRLELPDAKLRSVQRDLEELQQSGEIERTSDGKYRRPVRATPLNPVEALAVYSAARMLYHHAAEYNEHYLTALEKLTAQLPAPARRVALLANEAYRQRPNEGGSRTFELAAQAWLDGRVMKCDYHSPQKVSPMELIIYFIEVNARNREAYAIGVNRLKEGGRPYVYRLSRMRNMTLLSDECQIPEDFRPLEYLSNAWGIMTGETVKVELFFSPAVKERVLETHLGQGAEAVTLASGHTRVILNVGGVKELVPWLLGWGGQVEVIGPPELRRAVAEGHQQGQAVYA</sequence>
<protein>
    <submittedName>
        <fullName evidence="3">WYL domain-containing protein</fullName>
    </submittedName>
</protein>
<gene>
    <name evidence="3" type="ORF">FNU79_14125</name>
</gene>
<dbReference type="EMBL" id="VKDB01000018">
    <property type="protein sequence ID" value="TSA82150.1"/>
    <property type="molecule type" value="Genomic_DNA"/>
</dbReference>
<dbReference type="PANTHER" id="PTHR34580:SF1">
    <property type="entry name" value="PROTEIN PAFC"/>
    <property type="match status" value="1"/>
</dbReference>
<dbReference type="AlphaFoldDB" id="A0A553UPJ5"/>
<evidence type="ECO:0000313" key="3">
    <source>
        <dbReference type="EMBL" id="TSA82150.1"/>
    </source>
</evidence>
<dbReference type="OrthoDB" id="9772503at2"/>
<evidence type="ECO:0000313" key="4">
    <source>
        <dbReference type="Proteomes" id="UP000316092"/>
    </source>
</evidence>
<dbReference type="InterPro" id="IPR057727">
    <property type="entry name" value="WCX_dom"/>
</dbReference>
<feature type="domain" description="WYL" evidence="1">
    <location>
        <begin position="135"/>
        <end position="204"/>
    </location>
</feature>
<dbReference type="RefSeq" id="WP_143721452.1">
    <property type="nucleotide sequence ID" value="NZ_VKDB01000018.1"/>
</dbReference>